<evidence type="ECO:0000313" key="1">
    <source>
        <dbReference type="EMBL" id="QNM02497.1"/>
    </source>
</evidence>
<evidence type="ECO:0000313" key="2">
    <source>
        <dbReference type="Proteomes" id="UP000515981"/>
    </source>
</evidence>
<accession>A0A7G9FVB5</accession>
<protein>
    <submittedName>
        <fullName evidence="1">BrnT family toxin</fullName>
    </submittedName>
</protein>
<dbReference type="Pfam" id="PF04365">
    <property type="entry name" value="BrnT_toxin"/>
    <property type="match status" value="1"/>
</dbReference>
<dbReference type="InterPro" id="IPR038573">
    <property type="entry name" value="BrnT_sf"/>
</dbReference>
<proteinExistence type="predicted"/>
<organism evidence="1 2">
    <name type="scientific">Simiaoa sunii</name>
    <dbReference type="NCBI Taxonomy" id="2763672"/>
    <lineage>
        <taxon>Bacteria</taxon>
        <taxon>Bacillati</taxon>
        <taxon>Bacillota</taxon>
        <taxon>Clostridia</taxon>
        <taxon>Lachnospirales</taxon>
        <taxon>Lachnospiraceae</taxon>
        <taxon>Simiaoa</taxon>
    </lineage>
</organism>
<dbReference type="InterPro" id="IPR007460">
    <property type="entry name" value="BrnT_toxin"/>
</dbReference>
<keyword evidence="2" id="KW-1185">Reference proteome</keyword>
<reference evidence="1 2" key="1">
    <citation type="submission" date="2020-08" db="EMBL/GenBank/DDBJ databases">
        <authorList>
            <person name="Liu C."/>
            <person name="Sun Q."/>
        </authorList>
    </citation>
    <scope>NUCLEOTIDE SEQUENCE [LARGE SCALE GENOMIC DNA]</scope>
    <source>
        <strain evidence="1 2">NSJ-8</strain>
    </source>
</reference>
<dbReference type="RefSeq" id="WP_148447707.1">
    <property type="nucleotide sequence ID" value="NZ_CP060633.1"/>
</dbReference>
<name>A0A7G9FVB5_9FIRM</name>
<dbReference type="AlphaFoldDB" id="A0A7G9FVB5"/>
<dbReference type="EMBL" id="CP060633">
    <property type="protein sequence ID" value="QNM02497.1"/>
    <property type="molecule type" value="Genomic_DNA"/>
</dbReference>
<dbReference type="KEGG" id="ssun:H9Q77_15905"/>
<sequence length="99" mass="11570">MKGISFEWDDNKAAINEAKHHITFSEASTVFADENAILFDDPNHSQEEERFMMLGLSDHAKMLIVCHCYRGMDDVIRIISARKATKNETTQYYKINERW</sequence>
<gene>
    <name evidence="1" type="ORF">H9Q77_15905</name>
</gene>
<dbReference type="Gene3D" id="3.10.450.530">
    <property type="entry name" value="Ribonuclease toxin, BrnT, of type II toxin-antitoxin system"/>
    <property type="match status" value="1"/>
</dbReference>
<dbReference type="Proteomes" id="UP000515981">
    <property type="component" value="Chromosome"/>
</dbReference>